<dbReference type="EMBL" id="GL876968">
    <property type="protein sequence ID" value="KLU85762.1"/>
    <property type="molecule type" value="Genomic_DNA"/>
</dbReference>
<dbReference type="eggNOG" id="ENOG502SA6H">
    <property type="taxonomic scope" value="Eukaryota"/>
</dbReference>
<sequence length="98" mass="10359">MAAGSALAAVGGRCQGGAAGCICLDYRECQRYGGMPDPGIPGHWACPWDPDNIQGCWIGFCKGERTSCQWRDGCQPPDKILSDPTCPGGNDFICCSTK</sequence>
<organism evidence="2 3">
    <name type="scientific">Magnaporthiopsis poae (strain ATCC 64411 / 73-15)</name>
    <name type="common">Kentucky bluegrass fungus</name>
    <name type="synonym">Magnaporthe poae</name>
    <dbReference type="NCBI Taxonomy" id="644358"/>
    <lineage>
        <taxon>Eukaryota</taxon>
        <taxon>Fungi</taxon>
        <taxon>Dikarya</taxon>
        <taxon>Ascomycota</taxon>
        <taxon>Pezizomycotina</taxon>
        <taxon>Sordariomycetes</taxon>
        <taxon>Sordariomycetidae</taxon>
        <taxon>Magnaporthales</taxon>
        <taxon>Magnaporthaceae</taxon>
        <taxon>Magnaporthiopsis</taxon>
    </lineage>
</organism>
<evidence type="ECO:0000313" key="3">
    <source>
        <dbReference type="Proteomes" id="UP000011715"/>
    </source>
</evidence>
<reference evidence="2" key="5">
    <citation type="submission" date="2015-06" db="UniProtKB">
        <authorList>
            <consortium name="EnsemblFungi"/>
        </authorList>
    </citation>
    <scope>IDENTIFICATION</scope>
    <source>
        <strain evidence="2">ATCC 64411</strain>
    </source>
</reference>
<name>A0A0C4DXM8_MAGP6</name>
<dbReference type="OrthoDB" id="2251794at2759"/>
<dbReference type="Proteomes" id="UP000011715">
    <property type="component" value="Unassembled WGS sequence"/>
</dbReference>
<dbReference type="OMA" id="WGCEISP"/>
<gene>
    <name evidence="1" type="ORF">MAPG_04782</name>
</gene>
<reference evidence="2" key="4">
    <citation type="journal article" date="2015" name="G3 (Bethesda)">
        <title>Genome sequences of three phytopathogenic species of the Magnaporthaceae family of fungi.</title>
        <authorList>
            <person name="Okagaki L.H."/>
            <person name="Nunes C.C."/>
            <person name="Sailsbery J."/>
            <person name="Clay B."/>
            <person name="Brown D."/>
            <person name="John T."/>
            <person name="Oh Y."/>
            <person name="Young N."/>
            <person name="Fitzgerald M."/>
            <person name="Haas B.J."/>
            <person name="Zeng Q."/>
            <person name="Young S."/>
            <person name="Adiconis X."/>
            <person name="Fan L."/>
            <person name="Levin J.Z."/>
            <person name="Mitchell T.K."/>
            <person name="Okubara P.A."/>
            <person name="Farman M.L."/>
            <person name="Kohn L.M."/>
            <person name="Birren B."/>
            <person name="Ma L.-J."/>
            <person name="Dean R.A."/>
        </authorList>
    </citation>
    <scope>NUCLEOTIDE SEQUENCE</scope>
    <source>
        <strain evidence="2">ATCC 64411 / 73-15</strain>
    </source>
</reference>
<evidence type="ECO:0000313" key="2">
    <source>
        <dbReference type="EnsemblFungi" id="MAPG_04782T0"/>
    </source>
</evidence>
<evidence type="ECO:0000313" key="1">
    <source>
        <dbReference type="EMBL" id="KLU85762.1"/>
    </source>
</evidence>
<proteinExistence type="predicted"/>
<dbReference type="VEuPathDB" id="FungiDB:MAPG_04782"/>
<reference evidence="3" key="1">
    <citation type="submission" date="2010-05" db="EMBL/GenBank/DDBJ databases">
        <title>The genome sequence of Magnaporthe poae strain ATCC 64411.</title>
        <authorList>
            <person name="Ma L.-J."/>
            <person name="Dead R."/>
            <person name="Young S."/>
            <person name="Zeng Q."/>
            <person name="Koehrsen M."/>
            <person name="Alvarado L."/>
            <person name="Berlin A."/>
            <person name="Chapman S.B."/>
            <person name="Chen Z."/>
            <person name="Freedman E."/>
            <person name="Gellesch M."/>
            <person name="Goldberg J."/>
            <person name="Griggs A."/>
            <person name="Gujja S."/>
            <person name="Heilman E.R."/>
            <person name="Heiman D."/>
            <person name="Hepburn T."/>
            <person name="Howarth C."/>
            <person name="Jen D."/>
            <person name="Larson L."/>
            <person name="Mehta T."/>
            <person name="Neiman D."/>
            <person name="Pearson M."/>
            <person name="Roberts A."/>
            <person name="Saif S."/>
            <person name="Shea T."/>
            <person name="Shenoy N."/>
            <person name="Sisk P."/>
            <person name="Stolte C."/>
            <person name="Sykes S."/>
            <person name="Walk T."/>
            <person name="White J."/>
            <person name="Yandava C."/>
            <person name="Haas B."/>
            <person name="Nusbaum C."/>
            <person name="Birren B."/>
        </authorList>
    </citation>
    <scope>NUCLEOTIDE SEQUENCE [LARGE SCALE GENOMIC DNA]</scope>
    <source>
        <strain evidence="3">ATCC 64411 / 73-15</strain>
    </source>
</reference>
<dbReference type="EnsemblFungi" id="MAPG_04782T0">
    <property type="protein sequence ID" value="MAPG_04782T0"/>
    <property type="gene ID" value="MAPG_04782"/>
</dbReference>
<reference evidence="1" key="2">
    <citation type="submission" date="2010-05" db="EMBL/GenBank/DDBJ databases">
        <title>The Genome Sequence of Magnaporthe poae strain ATCC 64411.</title>
        <authorList>
            <consortium name="The Broad Institute Genome Sequencing Platform"/>
            <consortium name="Broad Institute Genome Sequencing Center for Infectious Disease"/>
            <person name="Ma L.-J."/>
            <person name="Dead R."/>
            <person name="Young S."/>
            <person name="Zeng Q."/>
            <person name="Koehrsen M."/>
            <person name="Alvarado L."/>
            <person name="Berlin A."/>
            <person name="Chapman S.B."/>
            <person name="Chen Z."/>
            <person name="Freedman E."/>
            <person name="Gellesch M."/>
            <person name="Goldberg J."/>
            <person name="Griggs A."/>
            <person name="Gujja S."/>
            <person name="Heilman E.R."/>
            <person name="Heiman D."/>
            <person name="Hepburn T."/>
            <person name="Howarth C."/>
            <person name="Jen D."/>
            <person name="Larson L."/>
            <person name="Mehta T."/>
            <person name="Neiman D."/>
            <person name="Pearson M."/>
            <person name="Roberts A."/>
            <person name="Saif S."/>
            <person name="Shea T."/>
            <person name="Shenoy N."/>
            <person name="Sisk P."/>
            <person name="Stolte C."/>
            <person name="Sykes S."/>
            <person name="Walk T."/>
            <person name="White J."/>
            <person name="Yandava C."/>
            <person name="Haas B."/>
            <person name="Nusbaum C."/>
            <person name="Birren B."/>
        </authorList>
    </citation>
    <scope>NUCLEOTIDE SEQUENCE</scope>
    <source>
        <strain evidence="1">ATCC 64411</strain>
    </source>
</reference>
<accession>A0A0C4DXM8</accession>
<dbReference type="AlphaFoldDB" id="A0A0C4DXM8"/>
<keyword evidence="3" id="KW-1185">Reference proteome</keyword>
<dbReference type="EMBL" id="ADBL01001117">
    <property type="status" value="NOT_ANNOTATED_CDS"/>
    <property type="molecule type" value="Genomic_DNA"/>
</dbReference>
<protein>
    <submittedName>
        <fullName evidence="1 2">Uncharacterized protein</fullName>
    </submittedName>
</protein>
<reference evidence="1" key="3">
    <citation type="submission" date="2011-03" db="EMBL/GenBank/DDBJ databases">
        <title>Annotation of Magnaporthe poae ATCC 64411.</title>
        <authorList>
            <person name="Ma L.-J."/>
            <person name="Dead R."/>
            <person name="Young S.K."/>
            <person name="Zeng Q."/>
            <person name="Gargeya S."/>
            <person name="Fitzgerald M."/>
            <person name="Haas B."/>
            <person name="Abouelleil A."/>
            <person name="Alvarado L."/>
            <person name="Arachchi H.M."/>
            <person name="Berlin A."/>
            <person name="Brown A."/>
            <person name="Chapman S.B."/>
            <person name="Chen Z."/>
            <person name="Dunbar C."/>
            <person name="Freedman E."/>
            <person name="Gearin G."/>
            <person name="Gellesch M."/>
            <person name="Goldberg J."/>
            <person name="Griggs A."/>
            <person name="Gujja S."/>
            <person name="Heiman D."/>
            <person name="Howarth C."/>
            <person name="Larson L."/>
            <person name="Lui A."/>
            <person name="MacDonald P.J.P."/>
            <person name="Mehta T."/>
            <person name="Montmayeur A."/>
            <person name="Murphy C."/>
            <person name="Neiman D."/>
            <person name="Pearson M."/>
            <person name="Priest M."/>
            <person name="Roberts A."/>
            <person name="Saif S."/>
            <person name="Shea T."/>
            <person name="Shenoy N."/>
            <person name="Sisk P."/>
            <person name="Stolte C."/>
            <person name="Sykes S."/>
            <person name="Yandava C."/>
            <person name="Wortman J."/>
            <person name="Nusbaum C."/>
            <person name="Birren B."/>
        </authorList>
    </citation>
    <scope>NUCLEOTIDE SEQUENCE</scope>
    <source>
        <strain evidence="1">ATCC 64411</strain>
    </source>
</reference>